<comment type="caution">
    <text evidence="2">The sequence shown here is derived from an EMBL/GenBank/DDBJ whole genome shotgun (WGS) entry which is preliminary data.</text>
</comment>
<accession>A0A0F9KU56</accession>
<proteinExistence type="predicted"/>
<dbReference type="Pfam" id="PF14216">
    <property type="entry name" value="DUF4326"/>
    <property type="match status" value="1"/>
</dbReference>
<reference evidence="2" key="1">
    <citation type="journal article" date="2015" name="Nature">
        <title>Complex archaea that bridge the gap between prokaryotes and eukaryotes.</title>
        <authorList>
            <person name="Spang A."/>
            <person name="Saw J.H."/>
            <person name="Jorgensen S.L."/>
            <person name="Zaremba-Niedzwiedzka K."/>
            <person name="Martijn J."/>
            <person name="Lind A.E."/>
            <person name="van Eijk R."/>
            <person name="Schleper C."/>
            <person name="Guy L."/>
            <person name="Ettema T.J."/>
        </authorList>
    </citation>
    <scope>NUCLEOTIDE SEQUENCE</scope>
</reference>
<protein>
    <recommendedName>
        <fullName evidence="1">DUF4326 domain-containing protein</fullName>
    </recommendedName>
</protein>
<evidence type="ECO:0000313" key="2">
    <source>
        <dbReference type="EMBL" id="KKM25633.1"/>
    </source>
</evidence>
<sequence>MVVNLRKSNYNIYIGRGSKWGNPFIIGRDGNREEVIRKYREYIMQSDLLNDLEELRGKVLGCFCKPKACHGDVLVELLKRK</sequence>
<name>A0A0F9KU56_9ZZZZ</name>
<feature type="domain" description="DUF4326" evidence="1">
    <location>
        <begin position="3"/>
        <end position="76"/>
    </location>
</feature>
<dbReference type="InterPro" id="IPR025475">
    <property type="entry name" value="DUF4326"/>
</dbReference>
<organism evidence="2">
    <name type="scientific">marine sediment metagenome</name>
    <dbReference type="NCBI Taxonomy" id="412755"/>
    <lineage>
        <taxon>unclassified sequences</taxon>
        <taxon>metagenomes</taxon>
        <taxon>ecological metagenomes</taxon>
    </lineage>
</organism>
<evidence type="ECO:0000259" key="1">
    <source>
        <dbReference type="Pfam" id="PF14216"/>
    </source>
</evidence>
<dbReference type="EMBL" id="LAZR01012676">
    <property type="protein sequence ID" value="KKM25633.1"/>
    <property type="molecule type" value="Genomic_DNA"/>
</dbReference>
<gene>
    <name evidence="2" type="ORF">LCGC14_1593050</name>
</gene>
<dbReference type="AlphaFoldDB" id="A0A0F9KU56"/>